<dbReference type="Pfam" id="PF12833">
    <property type="entry name" value="HTH_18"/>
    <property type="match status" value="1"/>
</dbReference>
<sequence length="297" mass="32599">MQGHGAEKFKDASLIATSAQRPWSALSAELRSHNAGEISAFVPQNAEITMIVQGPKPAISSRASGGVKQIVPALPQTTWLCPAGICEEATRLSDDIPEVLHVYIPQHTFFRMRDFDGFSFRANDLRYQAKVENPDVLGMMAAIIDELRSESFAGGLRMDALACALVGTLAREHAETQESARSMPQVRGGLDRNRLGRVIEYINANLDRDITVAELARVANFSLYHFARAFHISVGRSPHAYLAERRLDMAKQLLAYGTMALADVADACCFSSQANFSKAFQKATGFSPGKYRRFALS</sequence>
<reference evidence="5 6" key="1">
    <citation type="submission" date="2023-07" db="EMBL/GenBank/DDBJ databases">
        <title>Genomic Encyclopedia of Type Strains, Phase IV (KMG-IV): sequencing the most valuable type-strain genomes for metagenomic binning, comparative biology and taxonomic classification.</title>
        <authorList>
            <person name="Goeker M."/>
        </authorList>
    </citation>
    <scope>NUCLEOTIDE SEQUENCE [LARGE SCALE GENOMIC DNA]</scope>
    <source>
        <strain evidence="5 6">DSM 19922</strain>
    </source>
</reference>
<dbReference type="InterPro" id="IPR018060">
    <property type="entry name" value="HTH_AraC"/>
</dbReference>
<name>A0ABU0MR80_9PROT</name>
<dbReference type="RefSeq" id="WP_209988246.1">
    <property type="nucleotide sequence ID" value="NZ_JAGINO010000024.1"/>
</dbReference>
<accession>A0ABU0MR80</accession>
<evidence type="ECO:0000256" key="1">
    <source>
        <dbReference type="ARBA" id="ARBA00023015"/>
    </source>
</evidence>
<proteinExistence type="predicted"/>
<comment type="caution">
    <text evidence="5">The sequence shown here is derived from an EMBL/GenBank/DDBJ whole genome shotgun (WGS) entry which is preliminary data.</text>
</comment>
<protein>
    <submittedName>
        <fullName evidence="5">AraC family transcriptional regulator</fullName>
    </submittedName>
</protein>
<evidence type="ECO:0000256" key="2">
    <source>
        <dbReference type="ARBA" id="ARBA00023125"/>
    </source>
</evidence>
<dbReference type="PANTHER" id="PTHR46796">
    <property type="entry name" value="HTH-TYPE TRANSCRIPTIONAL ACTIVATOR RHAS-RELATED"/>
    <property type="match status" value="1"/>
</dbReference>
<dbReference type="EMBL" id="JAUSVU010000022">
    <property type="protein sequence ID" value="MDQ0535982.1"/>
    <property type="molecule type" value="Genomic_DNA"/>
</dbReference>
<evidence type="ECO:0000259" key="4">
    <source>
        <dbReference type="PROSITE" id="PS01124"/>
    </source>
</evidence>
<keyword evidence="1" id="KW-0805">Transcription regulation</keyword>
<keyword evidence="2" id="KW-0238">DNA-binding</keyword>
<dbReference type="InterPro" id="IPR009057">
    <property type="entry name" value="Homeodomain-like_sf"/>
</dbReference>
<dbReference type="Gene3D" id="1.10.10.60">
    <property type="entry name" value="Homeodomain-like"/>
    <property type="match status" value="2"/>
</dbReference>
<dbReference type="SUPFAM" id="SSF46689">
    <property type="entry name" value="Homeodomain-like"/>
    <property type="match status" value="2"/>
</dbReference>
<dbReference type="PANTHER" id="PTHR46796:SF6">
    <property type="entry name" value="ARAC SUBFAMILY"/>
    <property type="match status" value="1"/>
</dbReference>
<gene>
    <name evidence="5" type="ORF">QO018_004873</name>
</gene>
<dbReference type="InterPro" id="IPR050204">
    <property type="entry name" value="AraC_XylS_family_regulators"/>
</dbReference>
<evidence type="ECO:0000313" key="5">
    <source>
        <dbReference type="EMBL" id="MDQ0535982.1"/>
    </source>
</evidence>
<evidence type="ECO:0000256" key="3">
    <source>
        <dbReference type="ARBA" id="ARBA00023163"/>
    </source>
</evidence>
<evidence type="ECO:0000313" key="6">
    <source>
        <dbReference type="Proteomes" id="UP001244552"/>
    </source>
</evidence>
<keyword evidence="6" id="KW-1185">Reference proteome</keyword>
<keyword evidence="3" id="KW-0804">Transcription</keyword>
<dbReference type="SMART" id="SM00342">
    <property type="entry name" value="HTH_ARAC"/>
    <property type="match status" value="1"/>
</dbReference>
<organism evidence="5 6">
    <name type="scientific">Azospirillum picis</name>
    <dbReference type="NCBI Taxonomy" id="488438"/>
    <lineage>
        <taxon>Bacteria</taxon>
        <taxon>Pseudomonadati</taxon>
        <taxon>Pseudomonadota</taxon>
        <taxon>Alphaproteobacteria</taxon>
        <taxon>Rhodospirillales</taxon>
        <taxon>Azospirillaceae</taxon>
        <taxon>Azospirillum</taxon>
    </lineage>
</organism>
<feature type="domain" description="HTH araC/xylS-type" evidence="4">
    <location>
        <begin position="196"/>
        <end position="294"/>
    </location>
</feature>
<dbReference type="PROSITE" id="PS01124">
    <property type="entry name" value="HTH_ARAC_FAMILY_2"/>
    <property type="match status" value="1"/>
</dbReference>
<dbReference type="Proteomes" id="UP001244552">
    <property type="component" value="Unassembled WGS sequence"/>
</dbReference>